<dbReference type="EMBL" id="JABEYC010001307">
    <property type="protein sequence ID" value="KAF4966482.1"/>
    <property type="molecule type" value="Genomic_DNA"/>
</dbReference>
<feature type="transmembrane region" description="Helical" evidence="6">
    <location>
        <begin position="183"/>
        <end position="207"/>
    </location>
</feature>
<evidence type="ECO:0000256" key="4">
    <source>
        <dbReference type="ARBA" id="ARBA00023136"/>
    </source>
</evidence>
<dbReference type="SUPFAM" id="SSF103473">
    <property type="entry name" value="MFS general substrate transporter"/>
    <property type="match status" value="1"/>
</dbReference>
<feature type="transmembrane region" description="Helical" evidence="6">
    <location>
        <begin position="361"/>
        <end position="382"/>
    </location>
</feature>
<dbReference type="Proteomes" id="UP000635477">
    <property type="component" value="Unassembled WGS sequence"/>
</dbReference>
<gene>
    <name evidence="7" type="ORF">FZEAL_10649</name>
</gene>
<evidence type="ECO:0000256" key="5">
    <source>
        <dbReference type="ARBA" id="ARBA00023180"/>
    </source>
</evidence>
<feature type="transmembrane region" description="Helical" evidence="6">
    <location>
        <begin position="119"/>
        <end position="138"/>
    </location>
</feature>
<keyword evidence="8" id="KW-1185">Reference proteome</keyword>
<protein>
    <recommendedName>
        <fullName evidence="9">Major facilitator superfamily transporter</fullName>
    </recommendedName>
</protein>
<sequence length="478" mass="51551">MNGDNSGGRFWRKQKLGSRDLTLPERGEQGDGGGDASIHQGASTEYRTYKRRWFGLAQLTLMNIIVSWDWMTYAPVASHAASYYDVPESTINWISTAFFLAFVAVFPISIAILHRGPKLAFMTAAVLILIGNWIRYAGSTKSSGGSVAHAMAGEIIIGFAQPFILAAPTRYSDLWFTNRGRVAATALTSLANPFGAALGQLITPFWVSKPGDVSNMVLYVSIISTICAAPAFFVPAKPPTPVGPAAETPKLSLRESLGVISRSLELWLILIPFSIYVGFFNSISTLLNQMLSPYGFSDDDAGIGGAILIVVGLVASAILSPILDRTKSFLLAIKLLVPVIALCYLVFIWMPETRVIPGPYIVLALLGASSFALVPVALEYLIELSHPLSPEITSTIAWAGGQLFGAIFTIISDALIEGPNASPPKHMKKALIFEAAVAIAVVPLPLCLGLFGRHDKTALRRIRSDEQNRSRSVIMTNP</sequence>
<keyword evidence="5" id="KW-0325">Glycoprotein</keyword>
<feature type="transmembrane region" description="Helical" evidence="6">
    <location>
        <begin position="53"/>
        <end position="71"/>
    </location>
</feature>
<feature type="transmembrane region" description="Helical" evidence="6">
    <location>
        <begin position="264"/>
        <end position="283"/>
    </location>
</feature>
<feature type="transmembrane region" description="Helical" evidence="6">
    <location>
        <begin position="329"/>
        <end position="349"/>
    </location>
</feature>
<comment type="subcellular location">
    <subcellularLocation>
        <location evidence="1">Membrane</location>
        <topology evidence="1">Multi-pass membrane protein</topology>
    </subcellularLocation>
</comment>
<reference evidence="7" key="2">
    <citation type="submission" date="2020-05" db="EMBL/GenBank/DDBJ databases">
        <authorList>
            <person name="Kim H.-S."/>
            <person name="Proctor R.H."/>
            <person name="Brown D.W."/>
        </authorList>
    </citation>
    <scope>NUCLEOTIDE SEQUENCE</scope>
    <source>
        <strain evidence="7">NRRL 22465</strain>
    </source>
</reference>
<dbReference type="GO" id="GO:0022857">
    <property type="term" value="F:transmembrane transporter activity"/>
    <property type="evidence" value="ECO:0007669"/>
    <property type="project" value="InterPro"/>
</dbReference>
<organism evidence="7 8">
    <name type="scientific">Fusarium zealandicum</name>
    <dbReference type="NCBI Taxonomy" id="1053134"/>
    <lineage>
        <taxon>Eukaryota</taxon>
        <taxon>Fungi</taxon>
        <taxon>Dikarya</taxon>
        <taxon>Ascomycota</taxon>
        <taxon>Pezizomycotina</taxon>
        <taxon>Sordariomycetes</taxon>
        <taxon>Hypocreomycetidae</taxon>
        <taxon>Hypocreales</taxon>
        <taxon>Nectriaceae</taxon>
        <taxon>Fusarium</taxon>
        <taxon>Fusarium staphyleae species complex</taxon>
    </lineage>
</organism>
<dbReference type="AlphaFoldDB" id="A0A8H4X941"/>
<evidence type="ECO:0008006" key="9">
    <source>
        <dbReference type="Google" id="ProtNLM"/>
    </source>
</evidence>
<dbReference type="InterPro" id="IPR036259">
    <property type="entry name" value="MFS_trans_sf"/>
</dbReference>
<feature type="transmembrane region" description="Helical" evidence="6">
    <location>
        <begin position="394"/>
        <end position="411"/>
    </location>
</feature>
<evidence type="ECO:0000256" key="2">
    <source>
        <dbReference type="ARBA" id="ARBA00022692"/>
    </source>
</evidence>
<dbReference type="InterPro" id="IPR049680">
    <property type="entry name" value="FLVCR1-2_SLC49-like"/>
</dbReference>
<proteinExistence type="predicted"/>
<comment type="caution">
    <text evidence="7">The sequence shown here is derived from an EMBL/GenBank/DDBJ whole genome shotgun (WGS) entry which is preliminary data.</text>
</comment>
<keyword evidence="3 6" id="KW-1133">Transmembrane helix</keyword>
<feature type="transmembrane region" description="Helical" evidence="6">
    <location>
        <begin position="91"/>
        <end position="112"/>
    </location>
</feature>
<dbReference type="OrthoDB" id="422206at2759"/>
<feature type="transmembrane region" description="Helical" evidence="6">
    <location>
        <begin position="303"/>
        <end position="322"/>
    </location>
</feature>
<evidence type="ECO:0000256" key="3">
    <source>
        <dbReference type="ARBA" id="ARBA00022989"/>
    </source>
</evidence>
<dbReference type="PANTHER" id="PTHR10924">
    <property type="entry name" value="MAJOR FACILITATOR SUPERFAMILY PROTEIN-RELATED"/>
    <property type="match status" value="1"/>
</dbReference>
<evidence type="ECO:0000256" key="1">
    <source>
        <dbReference type="ARBA" id="ARBA00004141"/>
    </source>
</evidence>
<dbReference type="PANTHER" id="PTHR10924:SF6">
    <property type="entry name" value="SOLUTE CARRIER FAMILY 49 MEMBER A3"/>
    <property type="match status" value="1"/>
</dbReference>
<feature type="transmembrane region" description="Helical" evidence="6">
    <location>
        <begin position="150"/>
        <end position="171"/>
    </location>
</feature>
<keyword evidence="2 6" id="KW-0812">Transmembrane</keyword>
<keyword evidence="4 6" id="KW-0472">Membrane</keyword>
<accession>A0A8H4X941</accession>
<dbReference type="InterPro" id="IPR011701">
    <property type="entry name" value="MFS"/>
</dbReference>
<evidence type="ECO:0000256" key="6">
    <source>
        <dbReference type="SAM" id="Phobius"/>
    </source>
</evidence>
<feature type="transmembrane region" description="Helical" evidence="6">
    <location>
        <begin position="431"/>
        <end position="451"/>
    </location>
</feature>
<feature type="transmembrane region" description="Helical" evidence="6">
    <location>
        <begin position="213"/>
        <end position="234"/>
    </location>
</feature>
<reference evidence="7" key="1">
    <citation type="journal article" date="2020" name="BMC Genomics">
        <title>Correction to: Identification and distribution of gene clusters required for synthesis of sphingolipid metabolism inhibitors in diverse species of the filamentous fungus Fusarium.</title>
        <authorList>
            <person name="Kim H.S."/>
            <person name="Lohmar J.M."/>
            <person name="Busman M."/>
            <person name="Brown D.W."/>
            <person name="Naumann T.A."/>
            <person name="Divon H.H."/>
            <person name="Lysoe E."/>
            <person name="Uhlig S."/>
            <person name="Proctor R.H."/>
        </authorList>
    </citation>
    <scope>NUCLEOTIDE SEQUENCE</scope>
    <source>
        <strain evidence="7">NRRL 22465</strain>
    </source>
</reference>
<name>A0A8H4X941_9HYPO</name>
<dbReference type="Pfam" id="PF07690">
    <property type="entry name" value="MFS_1"/>
    <property type="match status" value="1"/>
</dbReference>
<evidence type="ECO:0000313" key="8">
    <source>
        <dbReference type="Proteomes" id="UP000635477"/>
    </source>
</evidence>
<dbReference type="Gene3D" id="1.20.1250.20">
    <property type="entry name" value="MFS general substrate transporter like domains"/>
    <property type="match status" value="2"/>
</dbReference>
<evidence type="ECO:0000313" key="7">
    <source>
        <dbReference type="EMBL" id="KAF4966482.1"/>
    </source>
</evidence>
<dbReference type="GO" id="GO:0016020">
    <property type="term" value="C:membrane"/>
    <property type="evidence" value="ECO:0007669"/>
    <property type="project" value="UniProtKB-SubCell"/>
</dbReference>